<dbReference type="AlphaFoldDB" id="A0A918NR77"/>
<evidence type="ECO:0000259" key="1">
    <source>
        <dbReference type="Pfam" id="PF13349"/>
    </source>
</evidence>
<dbReference type="EMBL" id="BMVU01000027">
    <property type="protein sequence ID" value="GGX89835.1"/>
    <property type="molecule type" value="Genomic_DNA"/>
</dbReference>
<evidence type="ECO:0000313" key="3">
    <source>
        <dbReference type="Proteomes" id="UP000619244"/>
    </source>
</evidence>
<dbReference type="InterPro" id="IPR025164">
    <property type="entry name" value="Toastrack_DUF4097"/>
</dbReference>
<organism evidence="2 3">
    <name type="scientific">Streptomyces minutiscleroticus</name>
    <dbReference type="NCBI Taxonomy" id="68238"/>
    <lineage>
        <taxon>Bacteria</taxon>
        <taxon>Bacillati</taxon>
        <taxon>Actinomycetota</taxon>
        <taxon>Actinomycetes</taxon>
        <taxon>Kitasatosporales</taxon>
        <taxon>Streptomycetaceae</taxon>
        <taxon>Streptomyces</taxon>
    </lineage>
</organism>
<gene>
    <name evidence="2" type="ORF">GCM10010358_49750</name>
</gene>
<sequence length="269" mass="27145">MDLRTRPYGWRPAAVLALLPLLAACGGGHDEDGPARGAAMRIPSSDGTELVIRTDNGVRLRPADDDRVGVDERVRTDWSHRDGTWVLDLSCPGHDGGSAWADRPDGGRDGGSAGGACPRMPEVTVPAGTAVTVSARNAGIDAAGVSGALDLTTVNGDVTVDRSGARDAVVRLATRNGSVRAGGLLAARLHARTVNGDVVLGCGTAPSGVGAATTNGSVRVTVPHDAPAYRVTATTDNGGPTVSVPTTGAEAGREMTLSTVNGDVTAAAE</sequence>
<reference evidence="2" key="2">
    <citation type="submission" date="2020-09" db="EMBL/GenBank/DDBJ databases">
        <authorList>
            <person name="Sun Q."/>
            <person name="Ohkuma M."/>
        </authorList>
    </citation>
    <scope>NUCLEOTIDE SEQUENCE</scope>
    <source>
        <strain evidence="2">JCM 4790</strain>
    </source>
</reference>
<name>A0A918NR77_9ACTN</name>
<comment type="caution">
    <text evidence="2">The sequence shown here is derived from an EMBL/GenBank/DDBJ whole genome shotgun (WGS) entry which is preliminary data.</text>
</comment>
<dbReference type="Proteomes" id="UP000619244">
    <property type="component" value="Unassembled WGS sequence"/>
</dbReference>
<evidence type="ECO:0000313" key="2">
    <source>
        <dbReference type="EMBL" id="GGX89835.1"/>
    </source>
</evidence>
<protein>
    <recommendedName>
        <fullName evidence="1">DUF4097 domain-containing protein</fullName>
    </recommendedName>
</protein>
<dbReference type="Pfam" id="PF13349">
    <property type="entry name" value="DUF4097"/>
    <property type="match status" value="1"/>
</dbReference>
<keyword evidence="3" id="KW-1185">Reference proteome</keyword>
<dbReference type="PROSITE" id="PS51257">
    <property type="entry name" value="PROKAR_LIPOPROTEIN"/>
    <property type="match status" value="1"/>
</dbReference>
<proteinExistence type="predicted"/>
<reference evidence="2" key="1">
    <citation type="journal article" date="2014" name="Int. J. Syst. Evol. Microbiol.">
        <title>Complete genome sequence of Corynebacterium casei LMG S-19264T (=DSM 44701T), isolated from a smear-ripened cheese.</title>
        <authorList>
            <consortium name="US DOE Joint Genome Institute (JGI-PGF)"/>
            <person name="Walter F."/>
            <person name="Albersmeier A."/>
            <person name="Kalinowski J."/>
            <person name="Ruckert C."/>
        </authorList>
    </citation>
    <scope>NUCLEOTIDE SEQUENCE</scope>
    <source>
        <strain evidence="2">JCM 4790</strain>
    </source>
</reference>
<feature type="domain" description="DUF4097" evidence="1">
    <location>
        <begin position="148"/>
        <end position="265"/>
    </location>
</feature>
<accession>A0A918NR77</accession>
<dbReference type="RefSeq" id="WP_190192523.1">
    <property type="nucleotide sequence ID" value="NZ_BMVU01000027.1"/>
</dbReference>